<evidence type="ECO:0000256" key="1">
    <source>
        <dbReference type="SAM" id="Phobius"/>
    </source>
</evidence>
<evidence type="ECO:0000313" key="3">
    <source>
        <dbReference type="Proteomes" id="UP001524569"/>
    </source>
</evidence>
<keyword evidence="1" id="KW-0812">Transmembrane</keyword>
<keyword evidence="1" id="KW-0472">Membrane</keyword>
<keyword evidence="1" id="KW-1133">Transmembrane helix</keyword>
<protein>
    <submittedName>
        <fullName evidence="2">Zinc ribbon domain-containing protein</fullName>
    </submittedName>
</protein>
<comment type="caution">
    <text evidence="2">The sequence shown here is derived from an EMBL/GenBank/DDBJ whole genome shotgun (WGS) entry which is preliminary data.</text>
</comment>
<organism evidence="2 3">
    <name type="scientific">Methylomonas aurea</name>
    <dbReference type="NCBI Taxonomy" id="2952224"/>
    <lineage>
        <taxon>Bacteria</taxon>
        <taxon>Pseudomonadati</taxon>
        <taxon>Pseudomonadota</taxon>
        <taxon>Gammaproteobacteria</taxon>
        <taxon>Methylococcales</taxon>
        <taxon>Methylococcaceae</taxon>
        <taxon>Methylomonas</taxon>
    </lineage>
</organism>
<gene>
    <name evidence="2" type="ORF">NP603_05590</name>
</gene>
<accession>A0ABT1UEA6</accession>
<dbReference type="RefSeq" id="WP_256609933.1">
    <property type="nucleotide sequence ID" value="NZ_JANIBM010000004.1"/>
</dbReference>
<proteinExistence type="predicted"/>
<reference evidence="2 3" key="1">
    <citation type="submission" date="2022-07" db="EMBL/GenBank/DDBJ databases">
        <title>Methylomonas rivi sp. nov., Methylomonas rosea sp. nov., Methylomonas aureus sp. nov. and Methylomonas subterranea sp. nov., four novel methanotrophs isolated from a freshwater creek and the deep terrestrial subsurface.</title>
        <authorList>
            <person name="Abin C."/>
            <person name="Sankaranarayanan K."/>
            <person name="Garner C."/>
            <person name="Sindelar R."/>
            <person name="Kotary K."/>
            <person name="Garner R."/>
            <person name="Barclay S."/>
            <person name="Lawson P."/>
            <person name="Krumholz L."/>
        </authorList>
    </citation>
    <scope>NUCLEOTIDE SEQUENCE [LARGE SCALE GENOMIC DNA]</scope>
    <source>
        <strain evidence="2 3">SURF-1</strain>
    </source>
</reference>
<feature type="transmembrane region" description="Helical" evidence="1">
    <location>
        <begin position="72"/>
        <end position="90"/>
    </location>
</feature>
<dbReference type="Proteomes" id="UP001524569">
    <property type="component" value="Unassembled WGS sequence"/>
</dbReference>
<keyword evidence="3" id="KW-1185">Reference proteome</keyword>
<sequence length="244" mass="26562">MKHCPKCNGEVTPAAAICPHCGIVFAKYYKYHGEPQQSATARPQVTVVMEPAAPLLSDDAYRDNSAVFLGRCLLLPGLLLWSWLLIVPGISGNAAGQSFLHLVNLPFHEAGHVIFRPFGQFIASLGGTLGQLLMPTICMLTLLLKTRDPFGAGLCLWWIGENFLDIAPYINDARAGQLPLLGGNFGHSAPYGFHDWEYLLTESGLLAQDHRLANAAQLLGAVLMLAALLWCGRVVFAQRRALNN</sequence>
<feature type="transmembrane region" description="Helical" evidence="1">
    <location>
        <begin position="150"/>
        <end position="170"/>
    </location>
</feature>
<evidence type="ECO:0000313" key="2">
    <source>
        <dbReference type="EMBL" id="MCQ8180570.1"/>
    </source>
</evidence>
<feature type="transmembrane region" description="Helical" evidence="1">
    <location>
        <begin position="215"/>
        <end position="236"/>
    </location>
</feature>
<dbReference type="EMBL" id="JANIBM010000004">
    <property type="protein sequence ID" value="MCQ8180570.1"/>
    <property type="molecule type" value="Genomic_DNA"/>
</dbReference>
<feature type="transmembrane region" description="Helical" evidence="1">
    <location>
        <begin position="121"/>
        <end position="143"/>
    </location>
</feature>
<name>A0ABT1UEA6_9GAMM</name>